<dbReference type="InterPro" id="IPR040079">
    <property type="entry name" value="Glutathione_S-Trfase"/>
</dbReference>
<dbReference type="PANTHER" id="PTHR43969:SF9">
    <property type="entry name" value="GLUTATHIONE S TRANSFERASE D10, ISOFORM A-RELATED"/>
    <property type="match status" value="1"/>
</dbReference>
<dbReference type="InterPro" id="IPR036249">
    <property type="entry name" value="Thioredoxin-like_sf"/>
</dbReference>
<comment type="caution">
    <text evidence="4">The sequence shown here is derived from an EMBL/GenBank/DDBJ whole genome shotgun (WGS) entry which is preliminary data.</text>
</comment>
<evidence type="ECO:0000313" key="5">
    <source>
        <dbReference type="Proteomes" id="UP000494106"/>
    </source>
</evidence>
<dbReference type="PANTHER" id="PTHR43969">
    <property type="entry name" value="GLUTATHIONE S TRANSFERASE D10, ISOFORM A-RELATED"/>
    <property type="match status" value="1"/>
</dbReference>
<accession>A0A8S0ZZ23</accession>
<dbReference type="CDD" id="cd03177">
    <property type="entry name" value="GST_C_Delta_Epsilon"/>
    <property type="match status" value="1"/>
</dbReference>
<dbReference type="EMBL" id="CADEBC010000502">
    <property type="protein sequence ID" value="CAB3239212.1"/>
    <property type="molecule type" value="Genomic_DNA"/>
</dbReference>
<dbReference type="AlphaFoldDB" id="A0A8S0ZZ23"/>
<reference evidence="4 5" key="1">
    <citation type="submission" date="2020-04" db="EMBL/GenBank/DDBJ databases">
        <authorList>
            <person name="Wallbank WR R."/>
            <person name="Pardo Diaz C."/>
            <person name="Kozak K."/>
            <person name="Martin S."/>
            <person name="Jiggins C."/>
            <person name="Moest M."/>
            <person name="Warren A I."/>
            <person name="Byers J.R.P. K."/>
            <person name="Montejo-Kovacevich G."/>
            <person name="Yen C E."/>
        </authorList>
    </citation>
    <scope>NUCLEOTIDE SEQUENCE [LARGE SCALE GENOMIC DNA]</scope>
</reference>
<dbReference type="SUPFAM" id="SSF52833">
    <property type="entry name" value="Thioredoxin-like"/>
    <property type="match status" value="1"/>
</dbReference>
<dbReference type="FunFam" id="1.20.1050.10:FF:000007">
    <property type="entry name" value="Glutathione S-transferase 1-1"/>
    <property type="match status" value="1"/>
</dbReference>
<dbReference type="GO" id="GO:0004364">
    <property type="term" value="F:glutathione transferase activity"/>
    <property type="evidence" value="ECO:0007669"/>
    <property type="project" value="TreeGrafter"/>
</dbReference>
<dbReference type="SUPFAM" id="SSF47616">
    <property type="entry name" value="GST C-terminal domain-like"/>
    <property type="match status" value="1"/>
</dbReference>
<dbReference type="Gene3D" id="3.40.30.10">
    <property type="entry name" value="Glutaredoxin"/>
    <property type="match status" value="1"/>
</dbReference>
<protein>
    <submittedName>
        <fullName evidence="4">Uncharacterized protein</fullName>
    </submittedName>
</protein>
<organism evidence="4 5">
    <name type="scientific">Arctia plantaginis</name>
    <name type="common">Wood tiger moth</name>
    <name type="synonym">Phalaena plantaginis</name>
    <dbReference type="NCBI Taxonomy" id="874455"/>
    <lineage>
        <taxon>Eukaryota</taxon>
        <taxon>Metazoa</taxon>
        <taxon>Ecdysozoa</taxon>
        <taxon>Arthropoda</taxon>
        <taxon>Hexapoda</taxon>
        <taxon>Insecta</taxon>
        <taxon>Pterygota</taxon>
        <taxon>Neoptera</taxon>
        <taxon>Endopterygota</taxon>
        <taxon>Lepidoptera</taxon>
        <taxon>Glossata</taxon>
        <taxon>Ditrysia</taxon>
        <taxon>Noctuoidea</taxon>
        <taxon>Erebidae</taxon>
        <taxon>Arctiinae</taxon>
        <taxon>Arctia</taxon>
    </lineage>
</organism>
<dbReference type="GO" id="GO:0006749">
    <property type="term" value="P:glutathione metabolic process"/>
    <property type="evidence" value="ECO:0007669"/>
    <property type="project" value="TreeGrafter"/>
</dbReference>
<feature type="domain" description="GST C-terminal" evidence="3">
    <location>
        <begin position="90"/>
        <end position="225"/>
    </location>
</feature>
<dbReference type="SFLD" id="SFLDS00019">
    <property type="entry name" value="Glutathione_Transferase_(cytos"/>
    <property type="match status" value="1"/>
</dbReference>
<evidence type="ECO:0000259" key="2">
    <source>
        <dbReference type="PROSITE" id="PS50404"/>
    </source>
</evidence>
<dbReference type="PROSITE" id="PS50405">
    <property type="entry name" value="GST_CTER"/>
    <property type="match status" value="1"/>
</dbReference>
<feature type="domain" description="GST N-terminal" evidence="2">
    <location>
        <begin position="1"/>
        <end position="82"/>
    </location>
</feature>
<dbReference type="Proteomes" id="UP000494106">
    <property type="component" value="Unassembled WGS sequence"/>
</dbReference>
<dbReference type="PROSITE" id="PS50404">
    <property type="entry name" value="GST_NTER"/>
    <property type="match status" value="1"/>
</dbReference>
<dbReference type="Pfam" id="PF00043">
    <property type="entry name" value="GST_C"/>
    <property type="match status" value="1"/>
</dbReference>
<evidence type="ECO:0000256" key="1">
    <source>
        <dbReference type="ARBA" id="ARBA00011738"/>
    </source>
</evidence>
<dbReference type="OrthoDB" id="422574at2759"/>
<dbReference type="SFLD" id="SFLDG01153">
    <property type="entry name" value="Main.4:_Theta-like"/>
    <property type="match status" value="1"/>
</dbReference>
<dbReference type="Pfam" id="PF13417">
    <property type="entry name" value="GST_N_3"/>
    <property type="match status" value="1"/>
</dbReference>
<evidence type="ECO:0000313" key="4">
    <source>
        <dbReference type="EMBL" id="CAB3239212.1"/>
    </source>
</evidence>
<dbReference type="InterPro" id="IPR010987">
    <property type="entry name" value="Glutathione-S-Trfase_C-like"/>
</dbReference>
<dbReference type="Gene3D" id="1.20.1050.10">
    <property type="match status" value="1"/>
</dbReference>
<dbReference type="SFLD" id="SFLDG00358">
    <property type="entry name" value="Main_(cytGST)"/>
    <property type="match status" value="1"/>
</dbReference>
<gene>
    <name evidence="4" type="ORF">APLA_LOCUS7710</name>
</gene>
<dbReference type="InterPro" id="IPR036282">
    <property type="entry name" value="Glutathione-S-Trfase_C_sf"/>
</dbReference>
<evidence type="ECO:0000259" key="3">
    <source>
        <dbReference type="PROSITE" id="PS50405"/>
    </source>
</evidence>
<name>A0A8S0ZZ23_ARCPL</name>
<sequence>MAPILYSMDASPPANTVRMLADIIGLDLELKHVNITVAEQKSPEFLKINPIGSIPTLKDGDFVLSDSHVIMKYLLSKYAPDQVESLYPSDLQTRALVDQAMYFNTGVYFIRLKAVTIPTFFGGLTETPEKSKKDINDCYKVLEVFLENRKYIAADHLTLADIALLATTSSAQPIHKLDSEKFPRTAEWLSRLEQESFFKKIMVPGVELLDKILHSIWERNKQKKL</sequence>
<keyword evidence="5" id="KW-1185">Reference proteome</keyword>
<dbReference type="InterPro" id="IPR004045">
    <property type="entry name" value="Glutathione_S-Trfase_N"/>
</dbReference>
<comment type="subunit">
    <text evidence="1">Homodimer.</text>
</comment>
<proteinExistence type="predicted"/>
<dbReference type="InterPro" id="IPR004046">
    <property type="entry name" value="GST_C"/>
</dbReference>
<dbReference type="FunFam" id="3.40.30.10:FF:000208">
    <property type="entry name" value="glutathione S-transferase 1"/>
    <property type="match status" value="1"/>
</dbReference>